<reference evidence="2" key="1">
    <citation type="submission" date="2023-04" db="EMBL/GenBank/DDBJ databases">
        <authorList>
            <consortium name="ELIXIR-Norway"/>
        </authorList>
    </citation>
    <scope>NUCLEOTIDE SEQUENCE [LARGE SCALE GENOMIC DNA]</scope>
</reference>
<sequence length="107" mass="12460">MSLSAVKCGERPRGKLLQVLLKKARFKKGYSFFTTIRSFNSVLRLFRHSFGCFWKGGCVINYDFSPISKAMNFFFFNFLPVTLMMCVLPVRSCAKKWKYKDNGNTIF</sequence>
<evidence type="ECO:0000256" key="1">
    <source>
        <dbReference type="SAM" id="Phobius"/>
    </source>
</evidence>
<keyword evidence="1" id="KW-1133">Transmembrane helix</keyword>
<keyword evidence="3" id="KW-1185">Reference proteome</keyword>
<gene>
    <name evidence="2" type="ORF">MRATA1EN1_LOCUS7442</name>
</gene>
<evidence type="ECO:0000313" key="3">
    <source>
        <dbReference type="Proteomes" id="UP001176941"/>
    </source>
</evidence>
<keyword evidence="1" id="KW-0812">Transmembrane</keyword>
<keyword evidence="1" id="KW-0472">Membrane</keyword>
<accession>A0ABN8YBU1</accession>
<dbReference type="Proteomes" id="UP001176941">
    <property type="component" value="Chromosome 17"/>
</dbReference>
<feature type="transmembrane region" description="Helical" evidence="1">
    <location>
        <begin position="70"/>
        <end position="90"/>
    </location>
</feature>
<name>A0ABN8YBU1_RANTA</name>
<protein>
    <submittedName>
        <fullName evidence="2">Uncharacterized protein</fullName>
    </submittedName>
</protein>
<organism evidence="2 3">
    <name type="scientific">Rangifer tarandus platyrhynchus</name>
    <name type="common">Svalbard reindeer</name>
    <dbReference type="NCBI Taxonomy" id="3082113"/>
    <lineage>
        <taxon>Eukaryota</taxon>
        <taxon>Metazoa</taxon>
        <taxon>Chordata</taxon>
        <taxon>Craniata</taxon>
        <taxon>Vertebrata</taxon>
        <taxon>Euteleostomi</taxon>
        <taxon>Mammalia</taxon>
        <taxon>Eutheria</taxon>
        <taxon>Laurasiatheria</taxon>
        <taxon>Artiodactyla</taxon>
        <taxon>Ruminantia</taxon>
        <taxon>Pecora</taxon>
        <taxon>Cervidae</taxon>
        <taxon>Odocoileinae</taxon>
        <taxon>Rangifer</taxon>
    </lineage>
</organism>
<dbReference type="EMBL" id="OX459953">
    <property type="protein sequence ID" value="CAI9158480.1"/>
    <property type="molecule type" value="Genomic_DNA"/>
</dbReference>
<evidence type="ECO:0000313" key="2">
    <source>
        <dbReference type="EMBL" id="CAI9158480.1"/>
    </source>
</evidence>
<proteinExistence type="predicted"/>